<comment type="caution">
    <text evidence="2">The sequence shown here is derived from an EMBL/GenBank/DDBJ whole genome shotgun (WGS) entry which is preliminary data.</text>
</comment>
<name>A0A158KY84_9BURK</name>
<dbReference type="Proteomes" id="UP000054770">
    <property type="component" value="Unassembled WGS sequence"/>
</dbReference>
<dbReference type="EMBL" id="FCON02000186">
    <property type="protein sequence ID" value="SAL85361.1"/>
    <property type="molecule type" value="Genomic_DNA"/>
</dbReference>
<keyword evidence="3" id="KW-1185">Reference proteome</keyword>
<evidence type="ECO:0000313" key="3">
    <source>
        <dbReference type="Proteomes" id="UP000054770"/>
    </source>
</evidence>
<feature type="region of interest" description="Disordered" evidence="1">
    <location>
        <begin position="1"/>
        <end position="23"/>
    </location>
</feature>
<evidence type="ECO:0000256" key="1">
    <source>
        <dbReference type="SAM" id="MobiDB-lite"/>
    </source>
</evidence>
<accession>A0A158KY84</accession>
<organism evidence="2 3">
    <name type="scientific">Caballeronia choica</name>
    <dbReference type="NCBI Taxonomy" id="326476"/>
    <lineage>
        <taxon>Bacteria</taxon>
        <taxon>Pseudomonadati</taxon>
        <taxon>Pseudomonadota</taxon>
        <taxon>Betaproteobacteria</taxon>
        <taxon>Burkholderiales</taxon>
        <taxon>Burkholderiaceae</taxon>
        <taxon>Caballeronia</taxon>
    </lineage>
</organism>
<dbReference type="AlphaFoldDB" id="A0A158KY84"/>
<feature type="compositionally biased region" description="Basic and acidic residues" evidence="1">
    <location>
        <begin position="147"/>
        <end position="157"/>
    </location>
</feature>
<feature type="compositionally biased region" description="Pro residues" evidence="1">
    <location>
        <begin position="193"/>
        <end position="203"/>
    </location>
</feature>
<protein>
    <submittedName>
        <fullName evidence="2">Uncharacterized protein</fullName>
    </submittedName>
</protein>
<sequence>MYGPCEVPKASPKLGGSRASSARLRFSTRTRRAGITRETVEPCAIASCTSVSSIRARCGFIARGAQRVDPHRGRSISTRIYRRQDSPHVGAQRGVYMEVKLRSRVTRSVIEDACSSLGQHRWPRPQACERGMGGRHKRRRPNAAQHLEGDARGEPHVLRLLTPCISKHPALHERPRRGTPPRRAPTGSDGSEPAPPRTLGPTP</sequence>
<gene>
    <name evidence="2" type="ORF">AWB68_07655</name>
</gene>
<reference evidence="2" key="1">
    <citation type="submission" date="2016-01" db="EMBL/GenBank/DDBJ databases">
        <authorList>
            <person name="Peeters C."/>
        </authorList>
    </citation>
    <scope>NUCLEOTIDE SEQUENCE [LARGE SCALE GENOMIC DNA]</scope>
    <source>
        <strain evidence="2">LMG 22940</strain>
    </source>
</reference>
<feature type="region of interest" description="Disordered" evidence="1">
    <location>
        <begin position="120"/>
        <end position="203"/>
    </location>
</feature>
<evidence type="ECO:0000313" key="2">
    <source>
        <dbReference type="EMBL" id="SAL85361.1"/>
    </source>
</evidence>
<proteinExistence type="predicted"/>